<reference evidence="2 3" key="1">
    <citation type="journal article" date="2023" name="bioRxiv">
        <title>Conserved and derived expression patterns and positive selection on dental genes reveal complex evolutionary context of ever-growing rodent molars.</title>
        <authorList>
            <person name="Calamari Z.T."/>
            <person name="Song A."/>
            <person name="Cohen E."/>
            <person name="Akter M."/>
            <person name="Roy R.D."/>
            <person name="Hallikas O."/>
            <person name="Christensen M.M."/>
            <person name="Li P."/>
            <person name="Marangoni P."/>
            <person name="Jernvall J."/>
            <person name="Klein O.D."/>
        </authorList>
    </citation>
    <scope>NUCLEOTIDE SEQUENCE [LARGE SCALE GENOMIC DNA]</scope>
    <source>
        <strain evidence="2">V071</strain>
    </source>
</reference>
<proteinExistence type="predicted"/>
<dbReference type="Proteomes" id="UP001488838">
    <property type="component" value="Unassembled WGS sequence"/>
</dbReference>
<dbReference type="AlphaFoldDB" id="A0AAW0JZC0"/>
<dbReference type="PANTHER" id="PTHR47899">
    <property type="entry name" value="COILED-COIL DOMAIN-CONTAINING PROTEIN 171"/>
    <property type="match status" value="1"/>
</dbReference>
<evidence type="ECO:0000256" key="1">
    <source>
        <dbReference type="SAM" id="Coils"/>
    </source>
</evidence>
<organism evidence="2 3">
    <name type="scientific">Myodes glareolus</name>
    <name type="common">Bank vole</name>
    <name type="synonym">Clethrionomys glareolus</name>
    <dbReference type="NCBI Taxonomy" id="447135"/>
    <lineage>
        <taxon>Eukaryota</taxon>
        <taxon>Metazoa</taxon>
        <taxon>Chordata</taxon>
        <taxon>Craniata</taxon>
        <taxon>Vertebrata</taxon>
        <taxon>Euteleostomi</taxon>
        <taxon>Mammalia</taxon>
        <taxon>Eutheria</taxon>
        <taxon>Euarchontoglires</taxon>
        <taxon>Glires</taxon>
        <taxon>Rodentia</taxon>
        <taxon>Myomorpha</taxon>
        <taxon>Muroidea</taxon>
        <taxon>Cricetidae</taxon>
        <taxon>Arvicolinae</taxon>
        <taxon>Myodes</taxon>
    </lineage>
</organism>
<feature type="coiled-coil region" evidence="1">
    <location>
        <begin position="103"/>
        <end position="137"/>
    </location>
</feature>
<evidence type="ECO:0000313" key="3">
    <source>
        <dbReference type="Proteomes" id="UP001488838"/>
    </source>
</evidence>
<dbReference type="PANTHER" id="PTHR47899:SF1">
    <property type="entry name" value="COILED-COIL DOMAIN-CONTAINING PROTEIN 171"/>
    <property type="match status" value="1"/>
</dbReference>
<sequence>MNIPLFELIRKFCYRKNEEAKHDDSPLYSQHLGGQVQDDVGPSAYHIICLNDLIRGLKELSVGLLKNASLDIKQMLKNETESDITADLRKKLHRAKKEKLDMTAKHNAELSSYESQVARLRSEVEKGEALRQRLEYDLAVARKEAGLGRRAAEERLAEAQRIQEKLCGRLLAQITCFLSTTAAPALRLPSIRKLLPSIHIPARTPRPRLILQIILGTSFFCQHVNSGMGRTSPRMAVSDLPSTSTSADHSLRLPLRRERLQLKPKIQNLYRT</sequence>
<evidence type="ECO:0000313" key="2">
    <source>
        <dbReference type="EMBL" id="KAK7832367.1"/>
    </source>
</evidence>
<dbReference type="EMBL" id="JBBHLL010000010">
    <property type="protein sequence ID" value="KAK7832367.1"/>
    <property type="molecule type" value="Genomic_DNA"/>
</dbReference>
<comment type="caution">
    <text evidence="2">The sequence shown here is derived from an EMBL/GenBank/DDBJ whole genome shotgun (WGS) entry which is preliminary data.</text>
</comment>
<dbReference type="InterPro" id="IPR038820">
    <property type="entry name" value="CCDC171"/>
</dbReference>
<protein>
    <submittedName>
        <fullName evidence="2">Uncharacterized protein</fullName>
    </submittedName>
</protein>
<name>A0AAW0JZC0_MYOGA</name>
<gene>
    <name evidence="2" type="ORF">U0070_011815</name>
</gene>
<keyword evidence="3" id="KW-1185">Reference proteome</keyword>
<keyword evidence="1" id="KW-0175">Coiled coil</keyword>
<accession>A0AAW0JZC0</accession>